<dbReference type="AlphaFoldDB" id="A0AAW0GP25"/>
<dbReference type="InterPro" id="IPR000246">
    <property type="entry name" value="Peptidase_T2"/>
</dbReference>
<dbReference type="EMBL" id="JASBNA010000004">
    <property type="protein sequence ID" value="KAK7692809.1"/>
    <property type="molecule type" value="Genomic_DNA"/>
</dbReference>
<proteinExistence type="predicted"/>
<dbReference type="SUPFAM" id="SSF56235">
    <property type="entry name" value="N-terminal nucleophile aminohydrolases (Ntn hydrolases)"/>
    <property type="match status" value="1"/>
</dbReference>
<dbReference type="CDD" id="cd04701">
    <property type="entry name" value="Asparaginase_2"/>
    <property type="match status" value="1"/>
</dbReference>
<evidence type="ECO:0000256" key="4">
    <source>
        <dbReference type="SAM" id="MobiDB-lite"/>
    </source>
</evidence>
<dbReference type="Proteomes" id="UP001385951">
    <property type="component" value="Unassembled WGS sequence"/>
</dbReference>
<accession>A0AAW0GP25</accession>
<dbReference type="GO" id="GO:0016787">
    <property type="term" value="F:hydrolase activity"/>
    <property type="evidence" value="ECO:0007669"/>
    <property type="project" value="InterPro"/>
</dbReference>
<dbReference type="GO" id="GO:0005737">
    <property type="term" value="C:cytoplasm"/>
    <property type="evidence" value="ECO:0007669"/>
    <property type="project" value="TreeGrafter"/>
</dbReference>
<keyword evidence="6" id="KW-1185">Reference proteome</keyword>
<organism evidence="5 6">
    <name type="scientific">Cerrena zonata</name>
    <dbReference type="NCBI Taxonomy" id="2478898"/>
    <lineage>
        <taxon>Eukaryota</taxon>
        <taxon>Fungi</taxon>
        <taxon>Dikarya</taxon>
        <taxon>Basidiomycota</taxon>
        <taxon>Agaricomycotina</taxon>
        <taxon>Agaricomycetes</taxon>
        <taxon>Polyporales</taxon>
        <taxon>Cerrenaceae</taxon>
        <taxon>Cerrena</taxon>
    </lineage>
</organism>
<protein>
    <recommendedName>
        <fullName evidence="7">Asparaginase</fullName>
    </recommendedName>
</protein>
<evidence type="ECO:0000256" key="3">
    <source>
        <dbReference type="PIRSR" id="PIRSR600246-3"/>
    </source>
</evidence>
<gene>
    <name evidence="5" type="ORF">QCA50_004444</name>
</gene>
<feature type="site" description="Cleavage; by autolysis" evidence="3">
    <location>
        <begin position="229"/>
        <end position="230"/>
    </location>
</feature>
<dbReference type="Gene3D" id="3.60.20.30">
    <property type="entry name" value="(Glycosyl)asparaginase"/>
    <property type="match status" value="1"/>
</dbReference>
<evidence type="ECO:0000313" key="5">
    <source>
        <dbReference type="EMBL" id="KAK7692809.1"/>
    </source>
</evidence>
<feature type="region of interest" description="Disordered" evidence="4">
    <location>
        <begin position="1"/>
        <end position="28"/>
    </location>
</feature>
<feature type="binding site" evidence="2">
    <location>
        <begin position="258"/>
        <end position="261"/>
    </location>
    <ligand>
        <name>substrate</name>
    </ligand>
</feature>
<feature type="compositionally biased region" description="Basic and acidic residues" evidence="4">
    <location>
        <begin position="10"/>
        <end position="21"/>
    </location>
</feature>
<dbReference type="Pfam" id="PF01112">
    <property type="entry name" value="Asparaginase_2"/>
    <property type="match status" value="2"/>
</dbReference>
<reference evidence="5 6" key="1">
    <citation type="submission" date="2022-09" db="EMBL/GenBank/DDBJ databases">
        <authorList>
            <person name="Palmer J.M."/>
        </authorList>
    </citation>
    <scope>NUCLEOTIDE SEQUENCE [LARGE SCALE GENOMIC DNA]</scope>
    <source>
        <strain evidence="5 6">DSM 7382</strain>
    </source>
</reference>
<evidence type="ECO:0000256" key="2">
    <source>
        <dbReference type="PIRSR" id="PIRSR600246-2"/>
    </source>
</evidence>
<dbReference type="PANTHER" id="PTHR10188">
    <property type="entry name" value="L-ASPARAGINASE"/>
    <property type="match status" value="1"/>
</dbReference>
<evidence type="ECO:0000313" key="6">
    <source>
        <dbReference type="Proteomes" id="UP001385951"/>
    </source>
</evidence>
<feature type="active site" description="Nucleophile" evidence="1">
    <location>
        <position position="230"/>
    </location>
</feature>
<sequence length="387" mass="41730">MMPPNTATSLHEKSPLLESKTKRQSRWGWRKSTQEEHYVLVIHGGAGTMSRFRSTPELRIKYKTALSGALQAGYAVLKDGGEAMDAAVAAVSYMEDCPLFNSGKGAVFNTGGKNELESSIMLSKPPSTHPEIPSSRRGFGLTLLTHTRNPSQLARALYLDPKAAPHTFLSGATAEDIGKDYGLEPVDESYFFTAARWREHRRGLGLPEEPFPYPGDTDDTLPLDQLPTGTVGAVALDVRGCIAAVTSTGGRTNKLVGRIGDTPSMGSGFWAEEWSVQGKFRQLWRKVRGKSTKVAMGVSGTGDGDYFIRLNTASTLASLMKNNNEPVEDAAISCVDALRVDGGVGGVIALDDQGHVAMSLNCSGMYRGLIREDGQPLTAIFDDDELD</sequence>
<dbReference type="InterPro" id="IPR029055">
    <property type="entry name" value="Ntn_hydrolases_N"/>
</dbReference>
<dbReference type="PANTHER" id="PTHR10188:SF43">
    <property type="entry name" value="ASPARAGINASE (EUROFUNG)"/>
    <property type="match status" value="1"/>
</dbReference>
<name>A0AAW0GP25_9APHY</name>
<evidence type="ECO:0000256" key="1">
    <source>
        <dbReference type="PIRSR" id="PIRSR600246-1"/>
    </source>
</evidence>
<evidence type="ECO:0008006" key="7">
    <source>
        <dbReference type="Google" id="ProtNLM"/>
    </source>
</evidence>
<comment type="caution">
    <text evidence="5">The sequence shown here is derived from an EMBL/GenBank/DDBJ whole genome shotgun (WGS) entry which is preliminary data.</text>
</comment>
<feature type="binding site" evidence="2">
    <location>
        <begin position="301"/>
        <end position="304"/>
    </location>
    <ligand>
        <name>substrate</name>
    </ligand>
</feature>